<keyword evidence="6 14" id="KW-0479">Metal-binding</keyword>
<dbReference type="EMBL" id="QUAE01000005">
    <property type="protein sequence ID" value="REJ09690.1"/>
    <property type="molecule type" value="Genomic_DNA"/>
</dbReference>
<dbReference type="RefSeq" id="WP_115823314.1">
    <property type="nucleotide sequence ID" value="NZ_QUAE01000005.1"/>
</dbReference>
<evidence type="ECO:0000256" key="8">
    <source>
        <dbReference type="ARBA" id="ARBA00022833"/>
    </source>
</evidence>
<comment type="cofactor">
    <cofactor evidence="1 14 15">
        <name>Zn(2+)</name>
        <dbReference type="ChEBI" id="CHEBI:29105"/>
    </cofactor>
</comment>
<dbReference type="NCBIfam" id="TIGR01354">
    <property type="entry name" value="cyt_deam_tetra"/>
    <property type="match status" value="1"/>
</dbReference>
<sequence>MESNQLINEAKKIREKAYVPYSNFPVGAALVTEDGTLYTGCNIENAAYPVTCCAERVAIFKAVSDGHNSFKELAVVADTKRPVPPCGSCRQVMSEFFQSDVKIHTTNLHGDTKTFTMDEILPFSFSSADLSEEEAK</sequence>
<evidence type="ECO:0000256" key="2">
    <source>
        <dbReference type="ARBA" id="ARBA00003949"/>
    </source>
</evidence>
<evidence type="ECO:0000256" key="13">
    <source>
        <dbReference type="PIRSR" id="PIRSR606262-2"/>
    </source>
</evidence>
<evidence type="ECO:0000256" key="14">
    <source>
        <dbReference type="PIRSR" id="PIRSR606262-3"/>
    </source>
</evidence>
<dbReference type="EC" id="3.5.4.5" evidence="4 15"/>
<feature type="binding site" evidence="14">
    <location>
        <position position="53"/>
    </location>
    <ligand>
        <name>Zn(2+)</name>
        <dbReference type="ChEBI" id="CHEBI:29105"/>
        <note>catalytic</note>
    </ligand>
</feature>
<evidence type="ECO:0000256" key="15">
    <source>
        <dbReference type="RuleBase" id="RU364006"/>
    </source>
</evidence>
<comment type="catalytic activity">
    <reaction evidence="10 15">
        <text>2'-deoxycytidine + H2O + H(+) = 2'-deoxyuridine + NH4(+)</text>
        <dbReference type="Rhea" id="RHEA:13433"/>
        <dbReference type="ChEBI" id="CHEBI:15377"/>
        <dbReference type="ChEBI" id="CHEBI:15378"/>
        <dbReference type="ChEBI" id="CHEBI:15698"/>
        <dbReference type="ChEBI" id="CHEBI:16450"/>
        <dbReference type="ChEBI" id="CHEBI:28938"/>
        <dbReference type="EC" id="3.5.4.5"/>
    </reaction>
</comment>
<feature type="binding site" evidence="14">
    <location>
        <position position="86"/>
    </location>
    <ligand>
        <name>Zn(2+)</name>
        <dbReference type="ChEBI" id="CHEBI:29105"/>
        <note>catalytic</note>
    </ligand>
</feature>
<dbReference type="SUPFAM" id="SSF53927">
    <property type="entry name" value="Cytidine deaminase-like"/>
    <property type="match status" value="1"/>
</dbReference>
<dbReference type="PANTHER" id="PTHR11644:SF2">
    <property type="entry name" value="CYTIDINE DEAMINASE"/>
    <property type="match status" value="1"/>
</dbReference>
<evidence type="ECO:0000256" key="1">
    <source>
        <dbReference type="ARBA" id="ARBA00001947"/>
    </source>
</evidence>
<dbReference type="GO" id="GO:0005829">
    <property type="term" value="C:cytosol"/>
    <property type="evidence" value="ECO:0007669"/>
    <property type="project" value="TreeGrafter"/>
</dbReference>
<keyword evidence="7 15" id="KW-0378">Hydrolase</keyword>
<dbReference type="InterPro" id="IPR016193">
    <property type="entry name" value="Cytidine_deaminase-like"/>
</dbReference>
<evidence type="ECO:0000259" key="16">
    <source>
        <dbReference type="PROSITE" id="PS51747"/>
    </source>
</evidence>
<evidence type="ECO:0000256" key="5">
    <source>
        <dbReference type="ARBA" id="ARBA00018266"/>
    </source>
</evidence>
<dbReference type="NCBIfam" id="NF004064">
    <property type="entry name" value="PRK05578.1"/>
    <property type="match status" value="1"/>
</dbReference>
<comment type="function">
    <text evidence="2 15">This enzyme scavenges exogenous and endogenous cytidine and 2'-deoxycytidine for UMP synthesis.</text>
</comment>
<evidence type="ECO:0000256" key="9">
    <source>
        <dbReference type="ARBA" id="ARBA00032005"/>
    </source>
</evidence>
<dbReference type="CDD" id="cd01283">
    <property type="entry name" value="cytidine_deaminase"/>
    <property type="match status" value="1"/>
</dbReference>
<evidence type="ECO:0000256" key="11">
    <source>
        <dbReference type="ARBA" id="ARBA00049558"/>
    </source>
</evidence>
<evidence type="ECO:0000256" key="3">
    <source>
        <dbReference type="ARBA" id="ARBA00006576"/>
    </source>
</evidence>
<keyword evidence="18" id="KW-1185">Reference proteome</keyword>
<dbReference type="FunFam" id="3.40.140.10:FF:000008">
    <property type="entry name" value="Cytidine deaminase"/>
    <property type="match status" value="1"/>
</dbReference>
<accession>A0A3E0J9Y6</accession>
<feature type="active site" description="Proton donor" evidence="12">
    <location>
        <position position="55"/>
    </location>
</feature>
<dbReference type="Pfam" id="PF00383">
    <property type="entry name" value="dCMP_cyt_deam_1"/>
    <property type="match status" value="1"/>
</dbReference>
<dbReference type="GO" id="GO:0072527">
    <property type="term" value="P:pyrimidine-containing compound metabolic process"/>
    <property type="evidence" value="ECO:0007669"/>
    <property type="project" value="UniProtKB-ARBA"/>
</dbReference>
<dbReference type="Proteomes" id="UP000256305">
    <property type="component" value="Unassembled WGS sequence"/>
</dbReference>
<dbReference type="GO" id="GO:0055086">
    <property type="term" value="P:nucleobase-containing small molecule metabolic process"/>
    <property type="evidence" value="ECO:0007669"/>
    <property type="project" value="UniProtKB-ARBA"/>
</dbReference>
<evidence type="ECO:0000256" key="6">
    <source>
        <dbReference type="ARBA" id="ARBA00022723"/>
    </source>
</evidence>
<comment type="similarity">
    <text evidence="3 15">Belongs to the cytidine and deoxycytidylate deaminase family.</text>
</comment>
<feature type="binding site" evidence="13">
    <location>
        <begin position="42"/>
        <end position="48"/>
    </location>
    <ligand>
        <name>substrate</name>
    </ligand>
</feature>
<comment type="catalytic activity">
    <reaction evidence="11 15">
        <text>cytidine + H2O + H(+) = uridine + NH4(+)</text>
        <dbReference type="Rhea" id="RHEA:16069"/>
        <dbReference type="ChEBI" id="CHEBI:15377"/>
        <dbReference type="ChEBI" id="CHEBI:15378"/>
        <dbReference type="ChEBI" id="CHEBI:16704"/>
        <dbReference type="ChEBI" id="CHEBI:17562"/>
        <dbReference type="ChEBI" id="CHEBI:28938"/>
        <dbReference type="EC" id="3.5.4.5"/>
    </reaction>
</comment>
<dbReference type="InterPro" id="IPR016192">
    <property type="entry name" value="APOBEC/CMP_deaminase_Zn-bd"/>
</dbReference>
<dbReference type="InterPro" id="IPR002125">
    <property type="entry name" value="CMP_dCMP_dom"/>
</dbReference>
<feature type="binding site" evidence="14">
    <location>
        <position position="89"/>
    </location>
    <ligand>
        <name>Zn(2+)</name>
        <dbReference type="ChEBI" id="CHEBI:29105"/>
        <note>catalytic</note>
    </ligand>
</feature>
<evidence type="ECO:0000313" key="17">
    <source>
        <dbReference type="EMBL" id="REJ09690.1"/>
    </source>
</evidence>
<evidence type="ECO:0000256" key="4">
    <source>
        <dbReference type="ARBA" id="ARBA00012783"/>
    </source>
</evidence>
<dbReference type="PROSITE" id="PS00903">
    <property type="entry name" value="CYT_DCMP_DEAMINASES_1"/>
    <property type="match status" value="1"/>
</dbReference>
<evidence type="ECO:0000256" key="7">
    <source>
        <dbReference type="ARBA" id="ARBA00022801"/>
    </source>
</evidence>
<name>A0A3E0J9Y6_9BACI</name>
<evidence type="ECO:0000256" key="10">
    <source>
        <dbReference type="ARBA" id="ARBA00049252"/>
    </source>
</evidence>
<organism evidence="17 18">
    <name type="scientific">Halobacillus trueperi</name>
    <dbReference type="NCBI Taxonomy" id="156205"/>
    <lineage>
        <taxon>Bacteria</taxon>
        <taxon>Bacillati</taxon>
        <taxon>Bacillota</taxon>
        <taxon>Bacilli</taxon>
        <taxon>Bacillales</taxon>
        <taxon>Bacillaceae</taxon>
        <taxon>Halobacillus</taxon>
    </lineage>
</organism>
<evidence type="ECO:0000256" key="12">
    <source>
        <dbReference type="PIRSR" id="PIRSR606262-1"/>
    </source>
</evidence>
<dbReference type="InterPro" id="IPR006262">
    <property type="entry name" value="Cyt_deam_tetra"/>
</dbReference>
<dbReference type="GO" id="GO:0042802">
    <property type="term" value="F:identical protein binding"/>
    <property type="evidence" value="ECO:0007669"/>
    <property type="project" value="UniProtKB-ARBA"/>
</dbReference>
<dbReference type="PROSITE" id="PS51747">
    <property type="entry name" value="CYT_DCMP_DEAMINASES_2"/>
    <property type="match status" value="1"/>
</dbReference>
<dbReference type="AlphaFoldDB" id="A0A3E0J9Y6"/>
<proteinExistence type="inferred from homology"/>
<dbReference type="Gene3D" id="3.40.140.10">
    <property type="entry name" value="Cytidine Deaminase, domain 2"/>
    <property type="match status" value="1"/>
</dbReference>
<dbReference type="GO" id="GO:0004126">
    <property type="term" value="F:cytidine deaminase activity"/>
    <property type="evidence" value="ECO:0007669"/>
    <property type="project" value="UniProtKB-UniRule"/>
</dbReference>
<evidence type="ECO:0000313" key="18">
    <source>
        <dbReference type="Proteomes" id="UP000256305"/>
    </source>
</evidence>
<gene>
    <name evidence="17" type="ORF">DYE48_08970</name>
</gene>
<dbReference type="PANTHER" id="PTHR11644">
    <property type="entry name" value="CYTIDINE DEAMINASE"/>
    <property type="match status" value="1"/>
</dbReference>
<reference evidence="17 18" key="1">
    <citation type="submission" date="2018-08" db="EMBL/GenBank/DDBJ databases">
        <title>Genome sequence of Halobacillus trueperi KCTC 3686.</title>
        <authorList>
            <person name="Cho K.H."/>
            <person name="Kwak M.-J."/>
            <person name="Kim B.-Y."/>
            <person name="Chun J."/>
        </authorList>
    </citation>
    <scope>NUCLEOTIDE SEQUENCE [LARGE SCALE GENOMIC DNA]</scope>
    <source>
        <strain evidence="17 18">KCTC 3686</strain>
    </source>
</reference>
<protein>
    <recommendedName>
        <fullName evidence="5 15">Cytidine deaminase</fullName>
        <ecNumber evidence="4 15">3.5.4.5</ecNumber>
    </recommendedName>
    <alternativeName>
        <fullName evidence="9 15">Cytidine aminohydrolase</fullName>
    </alternativeName>
</protein>
<dbReference type="GO" id="GO:0008270">
    <property type="term" value="F:zinc ion binding"/>
    <property type="evidence" value="ECO:0007669"/>
    <property type="project" value="UniProtKB-UniRule"/>
</dbReference>
<keyword evidence="8 14" id="KW-0862">Zinc</keyword>
<comment type="caution">
    <text evidence="17">The sequence shown here is derived from an EMBL/GenBank/DDBJ whole genome shotgun (WGS) entry which is preliminary data.</text>
</comment>
<feature type="domain" description="CMP/dCMP-type deaminase" evidence="16">
    <location>
        <begin position="1"/>
        <end position="128"/>
    </location>
</feature>
<dbReference type="InterPro" id="IPR050202">
    <property type="entry name" value="Cyt/Deoxycyt_deaminase"/>
</dbReference>